<dbReference type="RefSeq" id="WP_133572283.1">
    <property type="nucleotide sequence ID" value="NZ_SNYR01000002.1"/>
</dbReference>
<name>A0A4R6VTV8_9HYPH</name>
<dbReference type="AlphaFoldDB" id="A0A4R6VTV8"/>
<accession>A0A4R6VTV8</accession>
<evidence type="ECO:0000313" key="2">
    <source>
        <dbReference type="Proteomes" id="UP000295391"/>
    </source>
</evidence>
<evidence type="ECO:0008006" key="3">
    <source>
        <dbReference type="Google" id="ProtNLM"/>
    </source>
</evidence>
<dbReference type="EMBL" id="SNYR01000002">
    <property type="protein sequence ID" value="TDQ63611.1"/>
    <property type="molecule type" value="Genomic_DNA"/>
</dbReference>
<comment type="caution">
    <text evidence="1">The sequence shown here is derived from an EMBL/GenBank/DDBJ whole genome shotgun (WGS) entry which is preliminary data.</text>
</comment>
<dbReference type="OrthoDB" id="7219996at2"/>
<gene>
    <name evidence="1" type="ORF">ATL17_1618</name>
</gene>
<protein>
    <recommendedName>
        <fullName evidence="3">Restriction alleviation protein, Lar family</fullName>
    </recommendedName>
</protein>
<sequence length="85" mass="9066">MSEKLKPCPFCGSSILDTYKIGNGRVVACRDCGGGANVNRWNTRPLEQELVEALKDLTDACDNFGVSGGNIPHAKTIIAKAEGRS</sequence>
<organism evidence="1 2">
    <name type="scientific">Maritalea mobilis</name>
    <dbReference type="NCBI Taxonomy" id="483324"/>
    <lineage>
        <taxon>Bacteria</taxon>
        <taxon>Pseudomonadati</taxon>
        <taxon>Pseudomonadota</taxon>
        <taxon>Alphaproteobacteria</taxon>
        <taxon>Hyphomicrobiales</taxon>
        <taxon>Devosiaceae</taxon>
        <taxon>Maritalea</taxon>
    </lineage>
</organism>
<proteinExistence type="predicted"/>
<reference evidence="1 2" key="1">
    <citation type="submission" date="2019-03" db="EMBL/GenBank/DDBJ databases">
        <title>Genomic Encyclopedia of Type Strains, Phase III (KMG-III): the genomes of soil and plant-associated and newly described type strains.</title>
        <authorList>
            <person name="Whitman W."/>
        </authorList>
    </citation>
    <scope>NUCLEOTIDE SEQUENCE [LARGE SCALE GENOMIC DNA]</scope>
    <source>
        <strain evidence="1 2">CGMCC 1.7002</strain>
    </source>
</reference>
<evidence type="ECO:0000313" key="1">
    <source>
        <dbReference type="EMBL" id="TDQ63611.1"/>
    </source>
</evidence>
<dbReference type="Proteomes" id="UP000295391">
    <property type="component" value="Unassembled WGS sequence"/>
</dbReference>
<keyword evidence="2" id="KW-1185">Reference proteome</keyword>